<comment type="caution">
    <text evidence="3">The sequence shown here is derived from an EMBL/GenBank/DDBJ whole genome shotgun (WGS) entry which is preliminary data.</text>
</comment>
<feature type="compositionally biased region" description="Acidic residues" evidence="1">
    <location>
        <begin position="475"/>
        <end position="494"/>
    </location>
</feature>
<dbReference type="Proteomes" id="UP000444174">
    <property type="component" value="Unassembled WGS sequence"/>
</dbReference>
<evidence type="ECO:0000313" key="4">
    <source>
        <dbReference type="Proteomes" id="UP000444174"/>
    </source>
</evidence>
<feature type="region of interest" description="Disordered" evidence="1">
    <location>
        <begin position="464"/>
        <end position="528"/>
    </location>
</feature>
<keyword evidence="4" id="KW-1185">Reference proteome</keyword>
<gene>
    <name evidence="3" type="primary">tssB</name>
    <name evidence="3" type="ORF">GFB49_16700</name>
</gene>
<dbReference type="NCBIfam" id="TIGR03358">
    <property type="entry name" value="VI_chp_5"/>
    <property type="match status" value="1"/>
</dbReference>
<evidence type="ECO:0000259" key="2">
    <source>
        <dbReference type="Pfam" id="PF05943"/>
    </source>
</evidence>
<evidence type="ECO:0000256" key="1">
    <source>
        <dbReference type="SAM" id="MobiDB-lite"/>
    </source>
</evidence>
<dbReference type="AlphaFoldDB" id="A0A843YLR0"/>
<organism evidence="3 4">
    <name type="scientific">Tritonibacter litoralis</name>
    <dbReference type="NCBI Taxonomy" id="2662264"/>
    <lineage>
        <taxon>Bacteria</taxon>
        <taxon>Pseudomonadati</taxon>
        <taxon>Pseudomonadota</taxon>
        <taxon>Alphaproteobacteria</taxon>
        <taxon>Rhodobacterales</taxon>
        <taxon>Paracoccaceae</taxon>
        <taxon>Tritonibacter</taxon>
    </lineage>
</organism>
<dbReference type="PANTHER" id="PTHR35850:SF1">
    <property type="entry name" value="TYPE VI SECRETION SYSTEM SHEATH PROTEIN TSSB1"/>
    <property type="match status" value="1"/>
</dbReference>
<dbReference type="InterPro" id="IPR008312">
    <property type="entry name" value="T6SS_TssB1"/>
</dbReference>
<dbReference type="Pfam" id="PF05943">
    <property type="entry name" value="VipB"/>
    <property type="match status" value="1"/>
</dbReference>
<sequence length="1174" mass="122535">MADSSQKFIARNRAPRVQIEYDVELYGAEKKVQLPFVMGVMSDLVGKSTVAQPSVAERKFLEIDVDNFDERMRAMAPRAAFTVPNTLTGEGNLAVDLTFEKMEDFSPGAIAAKVDALRPLLEARQQLTTLMAYMDGKTGAEALVEKVLQDPSLLSGFEPAAATSADMTAVLDELREQAPEEAGEDQTAAALASLGSVAPAEAPPETDAQAVLDGLAAAAPEALVAGDAMADVLGDLAAAAPQGTSETGDAAQRVLDGLSAAEADVETPEDKTSDVLAELANVTVQEVTDQDAAGEVLDALTAAAPAEEPSATDEAAAVLDQLSATAPEGDASQTDGVADIDLSDLLPEPEQPAEQGDDLDDVLAGLEAAAPAEVESGVEDVLSELAEVPVGDDDPTDTVDAALAGLAGATPDDPVADDIDLSDLLPEAEQPAEQGDDLDDILAGLEPEDVSAPVGDDLGDILETVATPPAPEGGSTDDLDDILGDLADLDDPVPDSDGSAAALASLPTEDVPTEAADPDLGALLGESDGTGDLDDILADLGLEDDPAEADDAAAAAVVDDSADLDLDDLLSDLDPAANSEDGAAPTSEGAASADTEAAVESADPVEIEFPFGTLSADRPTPEVLTRRRFRMAVFGDFSGRAAQGRVEIGDDLAARTGQLLDVDTVEDVIEGFAGDLMLPIGKEGTVVQVPLGGLDDLHPDELYEKMPLFAELESLRKQLASGATAGSAAASLSAWGEKYGTPAAAPRLSSSATAVPADLRLSDFQRLIGDVSPQPSEASPVAELMERVVGPHIRRLPDPNTTAMQEAVGDALSHAMRMVLHHPEFQAIEAQWRTLDLMARSIETNDKLELVLYDISAQELAADLAAEEDLTQSGLMRLLTEGPLDPEEGRGGYSAIIGLYQFEETPPHAELLGRLARVAAHVDAPFMAAISPAFLTTPKEERPKLVAEAWDTLAAMPEAVHLGLLAPRFLLRRPYGAKTDPIYEFDFEEFTEAEGLKGMLWGNPVALAAILMGRSFAKNGAAMDLGSIMSLGDMPYHYVLDRFGDQVALPCTERNIDLDKIATAKERGFMAVSAVKGQDVVRLTSFMALNGGDLSGPWSDIPVPPPSPPEVTAAPEPEAAPAAPAPVEAEADSDSLDDELDALLAGFDDETPDQDAASEDDFDAELAALLDDLR</sequence>
<name>A0A843YLR0_9RHOB</name>
<feature type="compositionally biased region" description="Low complexity" evidence="1">
    <location>
        <begin position="1110"/>
        <end position="1128"/>
    </location>
</feature>
<reference evidence="3 4" key="1">
    <citation type="submission" date="2019-10" db="EMBL/GenBank/DDBJ databases">
        <title>Epibacterium sp. nov., isolated from seawater.</title>
        <authorList>
            <person name="Zhang X."/>
            <person name="Li N."/>
        </authorList>
    </citation>
    <scope>NUCLEOTIDE SEQUENCE [LARGE SCALE GENOMIC DNA]</scope>
    <source>
        <strain evidence="3 4">SM1979</strain>
    </source>
</reference>
<dbReference type="PANTHER" id="PTHR35850">
    <property type="entry name" value="CYTOPLASMIC PROTEIN-RELATED"/>
    <property type="match status" value="1"/>
</dbReference>
<evidence type="ECO:0000313" key="3">
    <source>
        <dbReference type="EMBL" id="MQQ10109.1"/>
    </source>
</evidence>
<feature type="region of interest" description="Disordered" evidence="1">
    <location>
        <begin position="571"/>
        <end position="601"/>
    </location>
</feature>
<feature type="region of interest" description="Disordered" evidence="1">
    <location>
        <begin position="1095"/>
        <end position="1161"/>
    </location>
</feature>
<accession>A0A843YLR0</accession>
<protein>
    <submittedName>
        <fullName evidence="3">Type VI secretion system contractile sheath small subunit</fullName>
    </submittedName>
</protein>
<feature type="compositionally biased region" description="Acidic residues" evidence="1">
    <location>
        <begin position="1129"/>
        <end position="1161"/>
    </location>
</feature>
<dbReference type="InterPro" id="IPR044031">
    <property type="entry name" value="TssC1_N"/>
</dbReference>
<dbReference type="Pfam" id="PF05591">
    <property type="entry name" value="T6SS_VipA"/>
    <property type="match status" value="1"/>
</dbReference>
<proteinExistence type="predicted"/>
<feature type="domain" description="TssC1 N-terminal" evidence="2">
    <location>
        <begin position="808"/>
        <end position="1085"/>
    </location>
</feature>
<dbReference type="EMBL" id="WIBF01000012">
    <property type="protein sequence ID" value="MQQ10109.1"/>
    <property type="molecule type" value="Genomic_DNA"/>
</dbReference>